<dbReference type="Proteomes" id="UP000053157">
    <property type="component" value="Unassembled WGS sequence"/>
</dbReference>
<evidence type="ECO:0000313" key="2">
    <source>
        <dbReference type="Proteomes" id="UP000053157"/>
    </source>
</evidence>
<keyword evidence="2" id="KW-1185">Reference proteome</keyword>
<accession>A0A0W1SVB7</accession>
<gene>
    <name evidence="1" type="ORF">AUR66_08215</name>
</gene>
<reference evidence="1 2" key="1">
    <citation type="submission" date="2015-12" db="EMBL/GenBank/DDBJ databases">
        <title>Haloferax profundi sp. nov. isolated from the Discovery deep brine-seawater interface in the Red Sea.</title>
        <authorList>
            <person name="Zhang G."/>
            <person name="Stingl U."/>
            <person name="Rashid M."/>
        </authorList>
    </citation>
    <scope>NUCLEOTIDE SEQUENCE [LARGE SCALE GENOMIC DNA]</scope>
    <source>
        <strain evidence="1 2">SB29</strain>
    </source>
</reference>
<evidence type="ECO:0000313" key="1">
    <source>
        <dbReference type="EMBL" id="KTG30361.1"/>
    </source>
</evidence>
<dbReference type="AlphaFoldDB" id="A0A0W1SVB7"/>
<name>A0A0W1SVB7_9EURY</name>
<organism evidence="1 2">
    <name type="scientific">Haloferax profundi</name>
    <dbReference type="NCBI Taxonomy" id="1544718"/>
    <lineage>
        <taxon>Archaea</taxon>
        <taxon>Methanobacteriati</taxon>
        <taxon>Methanobacteriota</taxon>
        <taxon>Stenosarchaea group</taxon>
        <taxon>Halobacteria</taxon>
        <taxon>Halobacteriales</taxon>
        <taxon>Haloferacaceae</taxon>
        <taxon>Haloferax</taxon>
    </lineage>
</organism>
<comment type="caution">
    <text evidence="1">The sequence shown here is derived from an EMBL/GenBank/DDBJ whole genome shotgun (WGS) entry which is preliminary data.</text>
</comment>
<protein>
    <submittedName>
        <fullName evidence="1">Uncharacterized protein</fullName>
    </submittedName>
</protein>
<proteinExistence type="predicted"/>
<dbReference type="EMBL" id="LOPV01000055">
    <property type="protein sequence ID" value="KTG30361.1"/>
    <property type="molecule type" value="Genomic_DNA"/>
</dbReference>
<sequence length="61" mass="7043">MISFVVAHLRCWLQAVCMQRVGHVGCRVDKTKLQMWLGVPLIKYELDIVYSTANLASTHRR</sequence>